<name>A0ABT1D732_9PROT</name>
<sequence length="283" mass="29862">MTPPPDSAAAPGPENLLAELRAEIDALDSALHDLVMRRAEVVARLAASGIKAGRQASPLRPGREAMILRRLLARHHGPLPRLALVRLWREILAGSSAMQGGFTIAVPATGGELLRLAREHFGSPAPLRSVETATRALSAVTEGEAQLAVLPLPEEGEAPDLAWWTRLEVPRLQVVARLPFYAPKAEGVPEALAVTQGRADPSGADRTLLRLEIADDRGRAALSAALAAAGLPPRLLLLHRVGGVVLALAEVEGMLAEDDPRLAALPVARAQILGAYAAPERGE</sequence>
<dbReference type="Proteomes" id="UP001523392">
    <property type="component" value="Unassembled WGS sequence"/>
</dbReference>
<dbReference type="Pfam" id="PF01817">
    <property type="entry name" value="CM_2"/>
    <property type="match status" value="1"/>
</dbReference>
<protein>
    <recommendedName>
        <fullName evidence="1">chorismate mutase</fullName>
        <ecNumber evidence="1">5.4.99.5</ecNumber>
    </recommendedName>
</protein>
<dbReference type="InterPro" id="IPR036979">
    <property type="entry name" value="CM_dom_sf"/>
</dbReference>
<dbReference type="EC" id="5.4.99.5" evidence="1"/>
<dbReference type="EMBL" id="JAFIRR010000103">
    <property type="protein sequence ID" value="MCO6417747.1"/>
    <property type="molecule type" value="Genomic_DNA"/>
</dbReference>
<dbReference type="InterPro" id="IPR002701">
    <property type="entry name" value="CM_II_prokaryot"/>
</dbReference>
<keyword evidence="3" id="KW-0413">Isomerase</keyword>
<feature type="domain" description="Chorismate mutase" evidence="2">
    <location>
        <begin position="11"/>
        <end position="103"/>
    </location>
</feature>
<evidence type="ECO:0000256" key="1">
    <source>
        <dbReference type="ARBA" id="ARBA00012404"/>
    </source>
</evidence>
<dbReference type="PROSITE" id="PS51168">
    <property type="entry name" value="CHORISMATE_MUT_2"/>
    <property type="match status" value="1"/>
</dbReference>
<dbReference type="SMART" id="SM00830">
    <property type="entry name" value="CM_2"/>
    <property type="match status" value="1"/>
</dbReference>
<dbReference type="GO" id="GO:0004106">
    <property type="term" value="F:chorismate mutase activity"/>
    <property type="evidence" value="ECO:0007669"/>
    <property type="project" value="UniProtKB-EC"/>
</dbReference>
<evidence type="ECO:0000313" key="4">
    <source>
        <dbReference type="Proteomes" id="UP001523392"/>
    </source>
</evidence>
<dbReference type="SUPFAM" id="SSF48600">
    <property type="entry name" value="Chorismate mutase II"/>
    <property type="match status" value="1"/>
</dbReference>
<organism evidence="3 4">
    <name type="scientific">Siccirubricoccus soli</name>
    <dbReference type="NCBI Taxonomy" id="2899147"/>
    <lineage>
        <taxon>Bacteria</taxon>
        <taxon>Pseudomonadati</taxon>
        <taxon>Pseudomonadota</taxon>
        <taxon>Alphaproteobacteria</taxon>
        <taxon>Acetobacterales</taxon>
        <taxon>Roseomonadaceae</taxon>
        <taxon>Siccirubricoccus</taxon>
    </lineage>
</organism>
<keyword evidence="4" id="KW-1185">Reference proteome</keyword>
<dbReference type="InterPro" id="IPR036263">
    <property type="entry name" value="Chorismate_II_sf"/>
</dbReference>
<reference evidence="3 4" key="1">
    <citation type="submission" date="2021-12" db="EMBL/GenBank/DDBJ databases">
        <title>Siccirubricoccus leaddurans sp. nov., a high concentration Zn2+ tolerance bacterium.</title>
        <authorList>
            <person name="Cao Y."/>
        </authorList>
    </citation>
    <scope>NUCLEOTIDE SEQUENCE [LARGE SCALE GENOMIC DNA]</scope>
    <source>
        <strain evidence="3 4">KC 17139</strain>
    </source>
</reference>
<dbReference type="Gene3D" id="1.20.59.10">
    <property type="entry name" value="Chorismate mutase"/>
    <property type="match status" value="1"/>
</dbReference>
<dbReference type="RefSeq" id="WP_252954382.1">
    <property type="nucleotide sequence ID" value="NZ_JAFIRR010000103.1"/>
</dbReference>
<proteinExistence type="predicted"/>
<evidence type="ECO:0000259" key="2">
    <source>
        <dbReference type="PROSITE" id="PS51168"/>
    </source>
</evidence>
<gene>
    <name evidence="3" type="ORF">JYK14_16490</name>
</gene>
<evidence type="ECO:0000313" key="3">
    <source>
        <dbReference type="EMBL" id="MCO6417747.1"/>
    </source>
</evidence>
<accession>A0ABT1D732</accession>
<comment type="caution">
    <text evidence="3">The sequence shown here is derived from an EMBL/GenBank/DDBJ whole genome shotgun (WGS) entry which is preliminary data.</text>
</comment>